<dbReference type="SMART" id="SM00558">
    <property type="entry name" value="JmjC"/>
    <property type="match status" value="1"/>
</dbReference>
<feature type="region of interest" description="Disordered" evidence="8">
    <location>
        <begin position="1333"/>
        <end position="1396"/>
    </location>
</feature>
<feature type="compositionally biased region" description="Basic residues" evidence="8">
    <location>
        <begin position="231"/>
        <end position="241"/>
    </location>
</feature>
<evidence type="ECO:0000256" key="3">
    <source>
        <dbReference type="ARBA" id="ARBA00022723"/>
    </source>
</evidence>
<comment type="caution">
    <text evidence="11">The sequence shown here is derived from an EMBL/GenBank/DDBJ whole genome shotgun (WGS) entry which is preliminary data.</text>
</comment>
<evidence type="ECO:0000259" key="10">
    <source>
        <dbReference type="PROSITE" id="PS51184"/>
    </source>
</evidence>
<keyword evidence="12" id="KW-1185">Reference proteome</keyword>
<gene>
    <name evidence="11" type="ORF">RHGRI_026299</name>
</gene>
<feature type="region of interest" description="Disordered" evidence="8">
    <location>
        <begin position="942"/>
        <end position="1088"/>
    </location>
</feature>
<dbReference type="Gene3D" id="1.25.10.10">
    <property type="entry name" value="Leucine-rich Repeat Variant"/>
    <property type="match status" value="1"/>
</dbReference>
<sequence length="1675" mass="187072">MTIDNNIKENKTGSLMCHQCQRNDKGRVVQCQKCRRKRICIPCLTKWYPGMTEEAIAEACPVCQGNCNCKSCLRAEGCAIKRKFFEKELSDDEKIRHSVYLLHLLIPFIRQFNQEQLLEKDIEAKSRGLSFAALKLQNANCSNDDRMYCNNCKTSIVDFHRSCTSCPYDLCLTCCREIRDGCLQGVQNEAIFRYINHGLYYMHGNEPKSVSYIERVMEDIGKNLREEGEKGKKRRNRKQRVRPRDEDSSSEWKAKKNGSIPCPPKKLGGCGRGLLELRCLFPENWVSDLVKKAEDVAKLHKPYAMPRTSLQCCSCFSSLSDIDLGSSKSRKAACRENSNDNCLYCPTARDIQADLNHFQQHWVKGEPVIVSNVLEQASGLSWEPMVMWRALRQTPSNLHCKILDVTVIDCLGWSEEIINIHQFFKGYLEGRFDSYGWPQFLKLMDWPQFFKGYLEGRFDSYGWPQFLKLMDWPPSNSLEERLPRHAAEFINFLPFKEYTHPHNGFLNLAVKLPSTTLKPDLGPKTYIAYGIPQELGRGDSVTKLHCNMSDAWFSVKVNVLTHAIEVPVTPKCLSGIQKLKKKHFYQDQWECSENGAAGGQKVERQMLSPLNEKQRAEQSGEAVPKDGLNGVLSKKLDKGCCSALQPDEKSNGDEAEANRKTGILQSRKRKRWKMLANLRTISKQPRANIGEPDTEETNRKMERSQRSFTRKSEDGFSDAQICTGKGPEAQSIDEINDRSGIAMEEVRNSEMVKKAQKITVEASERSEAGLSDQEKSGKSAGCSTAGHSFRGLEHAEGGIEPWTFVQKLGDAIFIPAGCPRQIRNLKVLLWVSMLVLYSDPDILYADRLYNEASCTNVALDFVSPENVSECIHLTEELRSLPKNHSAKEDKLEVKKIVLHAISKTVRELEWTIRFREEKKQFPMRPTRKRKIKKQAIASGGFVEPSTGGCVKPTQIEPATGKEGITEPNVVDVESRDEPLEELNRSLLDVPESRDEPSDELTQSEHVVDVESRDEPLEELTRSLLDVPDSRDEPSDELTQSEQDKPLDDLTRSELEVPESRDEPLDEMTQSELDVPGSTDEPSDELTQLNPDLPVALDVEMEQMEPQVMSEAMQVEVDPPEGIRTVDEVIYVLRGDDGVVTLKDQSGLEVKLNLDSPFAWSCRKAVHDFVSPQNVIECIHLTEEFHLLPEKHRAKEDKLELTVKICIDGLRLSSIAANRGLITNAGAIKSLIYLLKTRTETLKQNAACALLSLSLVEGNKATIGAVSPLAALLSSSLVEENKATIGAVSPLAGLFIHGSCRRKKTTYNLCSVRVNKERAVAASFWACWVSPRPRRSSVDAESGGGIVTSKPSWGPTTTGDPSPPLADVTPAYPASGDPPSALPSLRRPSLRPTQPPATLAACRQSPATSLGNKIGSQAINKAVSEMEPLEVGSSGAQAVDKQMVALEVELVSTEAIPAVEGLTELQARGSSTTASPVEGERSDASCTSLATELPQVQIEEGTTLCIRGEDGVVKLKDRSSGLEVILSPESLFAGVKEEYQSKLISIFERRPDTFMRLGELSSLFAKTILEAFGGFLERLERTELTKVSQAEFDELQQILGNLSRGLLRVQWIEDRVRKMAARARSHCLFSELKVVDQKIIELDGKKKKLLEEALEFDRNSQGDFDINGNVAQGLFQ</sequence>
<reference evidence="11" key="1">
    <citation type="submission" date="2020-08" db="EMBL/GenBank/DDBJ databases">
        <title>Plant Genome Project.</title>
        <authorList>
            <person name="Zhang R.-G."/>
        </authorList>
    </citation>
    <scope>NUCLEOTIDE SEQUENCE</scope>
    <source>
        <strain evidence="11">WSP0</strain>
        <tissue evidence="11">Leaf</tissue>
    </source>
</reference>
<evidence type="ECO:0000256" key="8">
    <source>
        <dbReference type="SAM" id="MobiDB-lite"/>
    </source>
</evidence>
<keyword evidence="3" id="KW-0479">Metal-binding</keyword>
<dbReference type="EMBL" id="JACTNZ010000009">
    <property type="protein sequence ID" value="KAG5531630.1"/>
    <property type="molecule type" value="Genomic_DNA"/>
</dbReference>
<dbReference type="InterPro" id="IPR011989">
    <property type="entry name" value="ARM-like"/>
</dbReference>
<evidence type="ECO:0000256" key="6">
    <source>
        <dbReference type="ARBA" id="ARBA00023242"/>
    </source>
</evidence>
<dbReference type="GO" id="GO:0000785">
    <property type="term" value="C:chromatin"/>
    <property type="evidence" value="ECO:0007669"/>
    <property type="project" value="TreeGrafter"/>
</dbReference>
<evidence type="ECO:0000256" key="5">
    <source>
        <dbReference type="ARBA" id="ARBA00023163"/>
    </source>
</evidence>
<feature type="compositionally biased region" description="Basic and acidic residues" evidence="8">
    <location>
        <begin position="696"/>
        <end position="714"/>
    </location>
</feature>
<feature type="compositionally biased region" description="Basic and acidic residues" evidence="8">
    <location>
        <begin position="1041"/>
        <end position="1062"/>
    </location>
</feature>
<comment type="subcellular location">
    <subcellularLocation>
        <location evidence="1">Nucleus</location>
    </subcellularLocation>
</comment>
<dbReference type="GO" id="GO:0032454">
    <property type="term" value="F:histone H3K9 demethylase activity"/>
    <property type="evidence" value="ECO:0007669"/>
    <property type="project" value="InterPro"/>
</dbReference>
<feature type="compositionally biased region" description="Polar residues" evidence="8">
    <location>
        <begin position="1348"/>
        <end position="1359"/>
    </location>
</feature>
<dbReference type="PANTHER" id="PTHR12549:SF11">
    <property type="entry name" value="LYSINE-SPECIFIC DEMETHYLASE JMJ25"/>
    <property type="match status" value="1"/>
</dbReference>
<dbReference type="InterPro" id="IPR045109">
    <property type="entry name" value="LSDs-like"/>
</dbReference>
<organism evidence="11 12">
    <name type="scientific">Rhododendron griersonianum</name>
    <dbReference type="NCBI Taxonomy" id="479676"/>
    <lineage>
        <taxon>Eukaryota</taxon>
        <taxon>Viridiplantae</taxon>
        <taxon>Streptophyta</taxon>
        <taxon>Embryophyta</taxon>
        <taxon>Tracheophyta</taxon>
        <taxon>Spermatophyta</taxon>
        <taxon>Magnoliopsida</taxon>
        <taxon>eudicotyledons</taxon>
        <taxon>Gunneridae</taxon>
        <taxon>Pentapetalae</taxon>
        <taxon>asterids</taxon>
        <taxon>Ericales</taxon>
        <taxon>Ericaceae</taxon>
        <taxon>Ericoideae</taxon>
        <taxon>Rhodoreae</taxon>
        <taxon>Rhododendron</taxon>
    </lineage>
</organism>
<evidence type="ECO:0000256" key="7">
    <source>
        <dbReference type="PROSITE-ProRule" id="PRU00175"/>
    </source>
</evidence>
<dbReference type="GO" id="GO:0008270">
    <property type="term" value="F:zinc ion binding"/>
    <property type="evidence" value="ECO:0007669"/>
    <property type="project" value="UniProtKB-KW"/>
</dbReference>
<evidence type="ECO:0000313" key="11">
    <source>
        <dbReference type="EMBL" id="KAG5531630.1"/>
    </source>
</evidence>
<feature type="domain" description="RING-type" evidence="9">
    <location>
        <begin position="17"/>
        <end position="64"/>
    </location>
</feature>
<dbReference type="GO" id="GO:0006357">
    <property type="term" value="P:regulation of transcription by RNA polymerase II"/>
    <property type="evidence" value="ECO:0007669"/>
    <property type="project" value="TreeGrafter"/>
</dbReference>
<accession>A0AAV6IXR2</accession>
<dbReference type="Gene3D" id="2.60.120.650">
    <property type="entry name" value="Cupin"/>
    <property type="match status" value="4"/>
</dbReference>
<dbReference type="SUPFAM" id="SSF51197">
    <property type="entry name" value="Clavaminate synthase-like"/>
    <property type="match status" value="2"/>
</dbReference>
<proteinExistence type="inferred from homology"/>
<keyword evidence="6" id="KW-0539">Nucleus</keyword>
<dbReference type="PROSITE" id="PS50089">
    <property type="entry name" value="ZF_RING_2"/>
    <property type="match status" value="1"/>
</dbReference>
<protein>
    <submittedName>
        <fullName evidence="11">Uncharacterized protein</fullName>
    </submittedName>
</protein>
<keyword evidence="7" id="KW-0862">Zinc</keyword>
<name>A0AAV6IXR2_9ERIC</name>
<dbReference type="InterPro" id="IPR018866">
    <property type="entry name" value="Znf-4CXXC_R1"/>
</dbReference>
<comment type="similarity">
    <text evidence="2">Belongs to the JARID1 histone demethylase family.</text>
</comment>
<feature type="region of interest" description="Disordered" evidence="8">
    <location>
        <begin position="610"/>
        <end position="630"/>
    </location>
</feature>
<dbReference type="Pfam" id="PF10497">
    <property type="entry name" value="zf-4CXXC_R1"/>
    <property type="match status" value="1"/>
</dbReference>
<keyword evidence="7" id="KW-0863">Zinc-finger</keyword>
<dbReference type="PANTHER" id="PTHR12549">
    <property type="entry name" value="JMJC DOMAIN-CONTAINING HISTONE DEMETHYLATION PROTEIN"/>
    <property type="match status" value="1"/>
</dbReference>
<dbReference type="Proteomes" id="UP000823749">
    <property type="component" value="Chromosome 9"/>
</dbReference>
<feature type="region of interest" description="Disordered" evidence="8">
    <location>
        <begin position="687"/>
        <end position="735"/>
    </location>
</feature>
<dbReference type="PROSITE" id="PS51184">
    <property type="entry name" value="JMJC"/>
    <property type="match status" value="1"/>
</dbReference>
<evidence type="ECO:0000313" key="12">
    <source>
        <dbReference type="Proteomes" id="UP000823749"/>
    </source>
</evidence>
<dbReference type="InterPro" id="IPR003347">
    <property type="entry name" value="JmjC_dom"/>
</dbReference>
<feature type="region of interest" description="Disordered" evidence="8">
    <location>
        <begin position="224"/>
        <end position="260"/>
    </location>
</feature>
<evidence type="ECO:0000256" key="1">
    <source>
        <dbReference type="ARBA" id="ARBA00004123"/>
    </source>
</evidence>
<keyword evidence="5" id="KW-0804">Transcription</keyword>
<dbReference type="GO" id="GO:0031490">
    <property type="term" value="F:chromatin DNA binding"/>
    <property type="evidence" value="ECO:0007669"/>
    <property type="project" value="TreeGrafter"/>
</dbReference>
<evidence type="ECO:0000256" key="4">
    <source>
        <dbReference type="ARBA" id="ARBA00023015"/>
    </source>
</evidence>
<dbReference type="InterPro" id="IPR001841">
    <property type="entry name" value="Znf_RING"/>
</dbReference>
<feature type="compositionally biased region" description="Basic and acidic residues" evidence="8">
    <location>
        <begin position="762"/>
        <end position="777"/>
    </location>
</feature>
<dbReference type="GO" id="GO:0003712">
    <property type="term" value="F:transcription coregulator activity"/>
    <property type="evidence" value="ECO:0007669"/>
    <property type="project" value="TreeGrafter"/>
</dbReference>
<feature type="domain" description="JmjC" evidence="10">
    <location>
        <begin position="501"/>
        <end position="878"/>
    </location>
</feature>
<evidence type="ECO:0000259" key="9">
    <source>
        <dbReference type="PROSITE" id="PS50089"/>
    </source>
</evidence>
<feature type="compositionally biased region" description="Basic and acidic residues" evidence="8">
    <location>
        <begin position="972"/>
        <end position="983"/>
    </location>
</feature>
<feature type="compositionally biased region" description="Basic and acidic residues" evidence="8">
    <location>
        <begin position="242"/>
        <end position="254"/>
    </location>
</feature>
<keyword evidence="4" id="KW-0805">Transcription regulation</keyword>
<feature type="compositionally biased region" description="Basic and acidic residues" evidence="8">
    <location>
        <begin position="1005"/>
        <end position="1020"/>
    </location>
</feature>
<evidence type="ECO:0000256" key="2">
    <source>
        <dbReference type="ARBA" id="ARBA00006801"/>
    </source>
</evidence>
<dbReference type="GO" id="GO:0000118">
    <property type="term" value="C:histone deacetylase complex"/>
    <property type="evidence" value="ECO:0007669"/>
    <property type="project" value="TreeGrafter"/>
</dbReference>
<feature type="compositionally biased region" description="Low complexity" evidence="8">
    <location>
        <begin position="1377"/>
        <end position="1391"/>
    </location>
</feature>
<feature type="region of interest" description="Disordered" evidence="8">
    <location>
        <begin position="759"/>
        <end position="783"/>
    </location>
</feature>